<dbReference type="PROSITE" id="PS00028">
    <property type="entry name" value="ZINC_FINGER_C2H2_1"/>
    <property type="match status" value="4"/>
</dbReference>
<dbReference type="RefSeq" id="XP_035781826.1">
    <property type="nucleotide sequence ID" value="XM_035925933.1"/>
</dbReference>
<keyword evidence="3 5" id="KW-0863">Zinc-finger</keyword>
<dbReference type="GeneID" id="118461043"/>
<feature type="region of interest" description="Disordered" evidence="7">
    <location>
        <begin position="369"/>
        <end position="402"/>
    </location>
</feature>
<feature type="compositionally biased region" description="Polar residues" evidence="7">
    <location>
        <begin position="376"/>
        <end position="390"/>
    </location>
</feature>
<dbReference type="Pfam" id="PF07776">
    <property type="entry name" value="zf-AD"/>
    <property type="match status" value="1"/>
</dbReference>
<dbReference type="AlphaFoldDB" id="A0A8W7JVV6"/>
<evidence type="ECO:0000313" key="10">
    <source>
        <dbReference type="EnsemblMetazoa" id="AALB008171-PA"/>
    </source>
</evidence>
<keyword evidence="2" id="KW-0677">Repeat</keyword>
<evidence type="ECO:0008006" key="12">
    <source>
        <dbReference type="Google" id="ProtNLM"/>
    </source>
</evidence>
<evidence type="ECO:0000256" key="7">
    <source>
        <dbReference type="SAM" id="MobiDB-lite"/>
    </source>
</evidence>
<dbReference type="SUPFAM" id="SSF57667">
    <property type="entry name" value="beta-beta-alpha zinc fingers"/>
    <property type="match status" value="2"/>
</dbReference>
<keyword evidence="1 6" id="KW-0479">Metal-binding</keyword>
<feature type="binding site" evidence="6">
    <location>
        <position position="6"/>
    </location>
    <ligand>
        <name>Zn(2+)</name>
        <dbReference type="ChEBI" id="CHEBI:29105"/>
    </ligand>
</feature>
<evidence type="ECO:0000259" key="9">
    <source>
        <dbReference type="PROSITE" id="PS51915"/>
    </source>
</evidence>
<dbReference type="InterPro" id="IPR012934">
    <property type="entry name" value="Znf_AD"/>
</dbReference>
<dbReference type="FunFam" id="3.30.160.60:FF:001573">
    <property type="entry name" value="Zinc finger protein 407"/>
    <property type="match status" value="1"/>
</dbReference>
<dbReference type="Pfam" id="PF00096">
    <property type="entry name" value="zf-C2H2"/>
    <property type="match status" value="2"/>
</dbReference>
<evidence type="ECO:0000259" key="8">
    <source>
        <dbReference type="PROSITE" id="PS50157"/>
    </source>
</evidence>
<reference evidence="10 11" key="1">
    <citation type="journal article" date="2017" name="G3 (Bethesda)">
        <title>The Physical Genome Mapping of Anopheles albimanus Corrected Scaffold Misassemblies and Identified Interarm Rearrangements in Genus Anopheles.</title>
        <authorList>
            <person name="Artemov G.N."/>
            <person name="Peery A.N."/>
            <person name="Jiang X."/>
            <person name="Tu Z."/>
            <person name="Stegniy V.N."/>
            <person name="Sharakhova M.V."/>
            <person name="Sharakhov I.V."/>
        </authorList>
    </citation>
    <scope>NUCLEOTIDE SEQUENCE [LARGE SCALE GENOMIC DNA]</scope>
    <source>
        <strain evidence="10 11">ALBI9_A</strain>
    </source>
</reference>
<name>A0A8W7JVV6_ANOAL</name>
<dbReference type="InterPro" id="IPR036236">
    <property type="entry name" value="Znf_C2H2_sf"/>
</dbReference>
<dbReference type="InterPro" id="IPR013087">
    <property type="entry name" value="Znf_C2H2_type"/>
</dbReference>
<dbReference type="Proteomes" id="UP000069272">
    <property type="component" value="Chromosome 2R"/>
</dbReference>
<dbReference type="OrthoDB" id="654211at2759"/>
<dbReference type="PROSITE" id="PS51915">
    <property type="entry name" value="ZAD"/>
    <property type="match status" value="1"/>
</dbReference>
<dbReference type="SUPFAM" id="SSF57716">
    <property type="entry name" value="Glucocorticoid receptor-like (DNA-binding domain)"/>
    <property type="match status" value="1"/>
</dbReference>
<feature type="domain" description="C2H2-type" evidence="8">
    <location>
        <begin position="349"/>
        <end position="377"/>
    </location>
</feature>
<dbReference type="KEGG" id="aali:118461043"/>
<dbReference type="Gene3D" id="3.30.160.60">
    <property type="entry name" value="Classic Zinc Finger"/>
    <property type="match status" value="3"/>
</dbReference>
<dbReference type="EnsemblMetazoa" id="AALB008171-RA">
    <property type="protein sequence ID" value="AALB008171-PA"/>
    <property type="gene ID" value="AALB008171"/>
</dbReference>
<evidence type="ECO:0000256" key="6">
    <source>
        <dbReference type="PROSITE-ProRule" id="PRU01263"/>
    </source>
</evidence>
<keyword evidence="4 6" id="KW-0862">Zinc</keyword>
<reference evidence="10" key="2">
    <citation type="submission" date="2022-08" db="UniProtKB">
        <authorList>
            <consortium name="EnsemblMetazoa"/>
        </authorList>
    </citation>
    <scope>IDENTIFICATION</scope>
    <source>
        <strain evidence="10">STECLA/ALBI9_A</strain>
    </source>
</reference>
<evidence type="ECO:0000256" key="5">
    <source>
        <dbReference type="PROSITE-ProRule" id="PRU00042"/>
    </source>
</evidence>
<protein>
    <recommendedName>
        <fullName evidence="12">Protein krueppel</fullName>
    </recommendedName>
</protein>
<sequence length="402" mass="45878">MNPVNCRMCLKDPPADSLVFSIFDTVQGKPLVELIDELFSIKVIVEDRLLNVCVECVNKINSVQKIHRLFVANNDKLQNILHDEEVEAIGIDNETENVDYAVMHHSDEISPDAHETSAVDRELWKTEQGTPRGHANGGGEEAEEVLLTARDRNAQDIEELFIDSDVKCGIARADLEVDDESSTDDQSNQARRLAELNRKCYFCGALFSTSLEYINHLTKHIDRVPYSCNECNGQVLHSLQLASKHIGMHDRTDRPYGCRVCSLRFISKDRSLSHERKVHRYKLRQQLEKQKQQLSSCRNQNSRSKLTLEALKTIRHKPKPFKCGLCGNSFTLKRNLNRHMRLHTGEKPHKCHGCERAFRQAGDLVKHLRRRHADATSEQSQSKNINSEPPQNERAADKAESI</sequence>
<organism evidence="10 11">
    <name type="scientific">Anopheles albimanus</name>
    <name type="common">New world malaria mosquito</name>
    <dbReference type="NCBI Taxonomy" id="7167"/>
    <lineage>
        <taxon>Eukaryota</taxon>
        <taxon>Metazoa</taxon>
        <taxon>Ecdysozoa</taxon>
        <taxon>Arthropoda</taxon>
        <taxon>Hexapoda</taxon>
        <taxon>Insecta</taxon>
        <taxon>Pterygota</taxon>
        <taxon>Neoptera</taxon>
        <taxon>Endopterygota</taxon>
        <taxon>Diptera</taxon>
        <taxon>Nematocera</taxon>
        <taxon>Culicoidea</taxon>
        <taxon>Culicidae</taxon>
        <taxon>Anophelinae</taxon>
        <taxon>Anopheles</taxon>
    </lineage>
</organism>
<feature type="binding site" evidence="6">
    <location>
        <position position="56"/>
    </location>
    <ligand>
        <name>Zn(2+)</name>
        <dbReference type="ChEBI" id="CHEBI:29105"/>
    </ligand>
</feature>
<proteinExistence type="predicted"/>
<dbReference type="PANTHER" id="PTHR24379:SF121">
    <property type="entry name" value="C2H2-TYPE DOMAIN-CONTAINING PROTEIN"/>
    <property type="match status" value="1"/>
</dbReference>
<evidence type="ECO:0000256" key="1">
    <source>
        <dbReference type="ARBA" id="ARBA00022723"/>
    </source>
</evidence>
<evidence type="ECO:0000256" key="2">
    <source>
        <dbReference type="ARBA" id="ARBA00022737"/>
    </source>
</evidence>
<dbReference type="FunFam" id="3.30.160.60:FF:000624">
    <property type="entry name" value="zinc finger protein 697"/>
    <property type="match status" value="1"/>
</dbReference>
<dbReference type="GO" id="GO:0008270">
    <property type="term" value="F:zinc ion binding"/>
    <property type="evidence" value="ECO:0007669"/>
    <property type="project" value="UniProtKB-UniRule"/>
</dbReference>
<accession>A0A8W7JVV6</accession>
<dbReference type="PROSITE" id="PS50157">
    <property type="entry name" value="ZINC_FINGER_C2H2_2"/>
    <property type="match status" value="3"/>
</dbReference>
<keyword evidence="11" id="KW-1185">Reference proteome</keyword>
<dbReference type="SMART" id="SM00868">
    <property type="entry name" value="zf-AD"/>
    <property type="match status" value="1"/>
</dbReference>
<feature type="domain" description="C2H2-type" evidence="8">
    <location>
        <begin position="198"/>
        <end position="225"/>
    </location>
</feature>
<dbReference type="PANTHER" id="PTHR24379">
    <property type="entry name" value="KRAB AND ZINC FINGER DOMAIN-CONTAINING"/>
    <property type="match status" value="1"/>
</dbReference>
<dbReference type="SMART" id="SM00355">
    <property type="entry name" value="ZnF_C2H2"/>
    <property type="match status" value="5"/>
</dbReference>
<evidence type="ECO:0000256" key="4">
    <source>
        <dbReference type="ARBA" id="ARBA00022833"/>
    </source>
</evidence>
<dbReference type="GO" id="GO:0005634">
    <property type="term" value="C:nucleus"/>
    <property type="evidence" value="ECO:0007669"/>
    <property type="project" value="InterPro"/>
</dbReference>
<evidence type="ECO:0000313" key="11">
    <source>
        <dbReference type="Proteomes" id="UP000069272"/>
    </source>
</evidence>
<dbReference type="Gene3D" id="3.40.1800.20">
    <property type="match status" value="1"/>
</dbReference>
<feature type="binding site" evidence="6">
    <location>
        <position position="53"/>
    </location>
    <ligand>
        <name>Zn(2+)</name>
        <dbReference type="ChEBI" id="CHEBI:29105"/>
    </ligand>
</feature>
<evidence type="ECO:0000256" key="3">
    <source>
        <dbReference type="ARBA" id="ARBA00022771"/>
    </source>
</evidence>
<feature type="domain" description="ZAD" evidence="9">
    <location>
        <begin position="4"/>
        <end position="80"/>
    </location>
</feature>
<feature type="domain" description="C2H2-type" evidence="8">
    <location>
        <begin position="321"/>
        <end position="348"/>
    </location>
</feature>
<feature type="binding site" evidence="6">
    <location>
        <position position="9"/>
    </location>
    <ligand>
        <name>Zn(2+)</name>
        <dbReference type="ChEBI" id="CHEBI:29105"/>
    </ligand>
</feature>